<evidence type="ECO:0000256" key="3">
    <source>
        <dbReference type="ARBA" id="ARBA00004947"/>
    </source>
</evidence>
<evidence type="ECO:0000256" key="10">
    <source>
        <dbReference type="ARBA" id="ARBA00031367"/>
    </source>
</evidence>
<proteinExistence type="inferred from homology"/>
<keyword evidence="9 13" id="KW-0413">Isomerase</keyword>
<evidence type="ECO:0000256" key="5">
    <source>
        <dbReference type="ARBA" id="ARBA00013189"/>
    </source>
</evidence>
<dbReference type="PANTHER" id="PTHR43725">
    <property type="entry name" value="UDP-GLUCOSE 4-EPIMERASE"/>
    <property type="match status" value="1"/>
</dbReference>
<evidence type="ECO:0000256" key="1">
    <source>
        <dbReference type="ARBA" id="ARBA00000083"/>
    </source>
</evidence>
<dbReference type="InterPro" id="IPR001509">
    <property type="entry name" value="Epimerase_deHydtase"/>
</dbReference>
<evidence type="ECO:0000256" key="2">
    <source>
        <dbReference type="ARBA" id="ARBA00001911"/>
    </source>
</evidence>
<dbReference type="Pfam" id="PF01370">
    <property type="entry name" value="Epimerase"/>
    <property type="match status" value="1"/>
</dbReference>
<accession>A0A7G2IPY0</accession>
<dbReference type="Gene3D" id="3.40.50.720">
    <property type="entry name" value="NAD(P)-binding Rossmann-like Domain"/>
    <property type="match status" value="1"/>
</dbReference>
<organism evidence="13 14">
    <name type="scientific">Citrobacter freundii</name>
    <dbReference type="NCBI Taxonomy" id="546"/>
    <lineage>
        <taxon>Bacteria</taxon>
        <taxon>Pseudomonadati</taxon>
        <taxon>Pseudomonadota</taxon>
        <taxon>Gammaproteobacteria</taxon>
        <taxon>Enterobacterales</taxon>
        <taxon>Enterobacteriaceae</taxon>
        <taxon>Citrobacter</taxon>
        <taxon>Citrobacter freundii complex</taxon>
    </lineage>
</organism>
<dbReference type="AlphaFoldDB" id="A0A7G2IPY0"/>
<evidence type="ECO:0000256" key="8">
    <source>
        <dbReference type="ARBA" id="ARBA00023144"/>
    </source>
</evidence>
<evidence type="ECO:0000259" key="12">
    <source>
        <dbReference type="Pfam" id="PF01370"/>
    </source>
</evidence>
<evidence type="ECO:0000256" key="7">
    <source>
        <dbReference type="ARBA" id="ARBA00023027"/>
    </source>
</evidence>
<dbReference type="SUPFAM" id="SSF51735">
    <property type="entry name" value="NAD(P)-binding Rossmann-fold domains"/>
    <property type="match status" value="1"/>
</dbReference>
<name>A0A7G2IPY0_CITFR</name>
<comment type="pathway">
    <text evidence="3">Carbohydrate metabolism; galactose metabolism.</text>
</comment>
<protein>
    <recommendedName>
        <fullName evidence="6">UDP-glucose 4-epimerase</fullName>
        <ecNumber evidence="5">5.1.3.2</ecNumber>
    </recommendedName>
    <alternativeName>
        <fullName evidence="11">Galactowaldenase</fullName>
    </alternativeName>
    <alternativeName>
        <fullName evidence="10">UDP-galactose 4-epimerase</fullName>
    </alternativeName>
</protein>
<dbReference type="PANTHER" id="PTHR43725:SF47">
    <property type="entry name" value="UDP-GLUCOSE 4-EPIMERASE"/>
    <property type="match status" value="1"/>
</dbReference>
<evidence type="ECO:0000256" key="11">
    <source>
        <dbReference type="ARBA" id="ARBA00033067"/>
    </source>
</evidence>
<keyword evidence="7" id="KW-0520">NAD</keyword>
<dbReference type="EC" id="5.1.3.2" evidence="5"/>
<evidence type="ECO:0000256" key="6">
    <source>
        <dbReference type="ARBA" id="ARBA00018569"/>
    </source>
</evidence>
<comment type="catalytic activity">
    <reaction evidence="1">
        <text>UDP-alpha-D-glucose = UDP-alpha-D-galactose</text>
        <dbReference type="Rhea" id="RHEA:22168"/>
        <dbReference type="ChEBI" id="CHEBI:58885"/>
        <dbReference type="ChEBI" id="CHEBI:66914"/>
        <dbReference type="EC" id="5.1.3.2"/>
    </reaction>
</comment>
<keyword evidence="8" id="KW-0299">Galactose metabolism</keyword>
<sequence length="72" mass="7746">MAILVTGGAGYIGSHTVLTLLERGDDVVVIDNLANASQISLDRVAELTGREPIVYIADVLDRPALKNIFRQP</sequence>
<comment type="caution">
    <text evidence="13">The sequence shown here is derived from an EMBL/GenBank/DDBJ whole genome shotgun (WGS) entry which is preliminary data.</text>
</comment>
<dbReference type="Proteomes" id="UP000019194">
    <property type="component" value="Unassembled WGS sequence"/>
</dbReference>
<reference evidence="13 14" key="1">
    <citation type="submission" date="2013-10" db="EMBL/GenBank/DDBJ databases">
        <title>Antibiotic resistance diversity of beta-lactamase producers in the General Hospital Vienna.</title>
        <authorList>
            <person name="Barisic I."/>
            <person name="Mitteregger D."/>
            <person name="Hirschl A.M."/>
            <person name="Noehammer C."/>
            <person name="Wiesinger-Mayr H."/>
        </authorList>
    </citation>
    <scope>NUCLEOTIDE SEQUENCE [LARGE SCALE GENOMIC DNA]</scope>
    <source>
        <strain evidence="13 14">ISC11</strain>
    </source>
</reference>
<evidence type="ECO:0000256" key="9">
    <source>
        <dbReference type="ARBA" id="ARBA00023235"/>
    </source>
</evidence>
<comment type="similarity">
    <text evidence="4">Belongs to the NAD(P)-dependent epimerase/dehydratase family.</text>
</comment>
<evidence type="ECO:0000256" key="4">
    <source>
        <dbReference type="ARBA" id="ARBA00007637"/>
    </source>
</evidence>
<dbReference type="EMBL" id="CBWP010000043">
    <property type="protein sequence ID" value="CDL38573.1"/>
    <property type="molecule type" value="Genomic_DNA"/>
</dbReference>
<keyword evidence="8" id="KW-0119">Carbohydrate metabolism</keyword>
<comment type="cofactor">
    <cofactor evidence="2">
        <name>NAD(+)</name>
        <dbReference type="ChEBI" id="CHEBI:57540"/>
    </cofactor>
</comment>
<dbReference type="GO" id="GO:0005829">
    <property type="term" value="C:cytosol"/>
    <property type="evidence" value="ECO:0007669"/>
    <property type="project" value="TreeGrafter"/>
</dbReference>
<evidence type="ECO:0000313" key="13">
    <source>
        <dbReference type="EMBL" id="CDL38573.1"/>
    </source>
</evidence>
<feature type="domain" description="NAD-dependent epimerase/dehydratase" evidence="12">
    <location>
        <begin position="3"/>
        <end position="71"/>
    </location>
</feature>
<evidence type="ECO:0000313" key="14">
    <source>
        <dbReference type="Proteomes" id="UP000019194"/>
    </source>
</evidence>
<dbReference type="InterPro" id="IPR036291">
    <property type="entry name" value="NAD(P)-bd_dom_sf"/>
</dbReference>
<dbReference type="GO" id="GO:0003978">
    <property type="term" value="F:UDP-glucose 4-epimerase activity"/>
    <property type="evidence" value="ECO:0007669"/>
    <property type="project" value="UniProtKB-EC"/>
</dbReference>
<dbReference type="GO" id="GO:0006012">
    <property type="term" value="P:galactose metabolic process"/>
    <property type="evidence" value="ECO:0007669"/>
    <property type="project" value="UniProtKB-KW"/>
</dbReference>